<keyword evidence="2" id="KW-0964">Secreted</keyword>
<gene>
    <name evidence="7" type="ORF">DPMN_122873</name>
</gene>
<evidence type="ECO:0000256" key="5">
    <source>
        <dbReference type="SAM" id="SignalP"/>
    </source>
</evidence>
<dbReference type="InterPro" id="IPR050822">
    <property type="entry name" value="Cerebellin_Synaptic_Org"/>
</dbReference>
<dbReference type="InterPro" id="IPR008983">
    <property type="entry name" value="Tumour_necrosis_fac-like_dom"/>
</dbReference>
<dbReference type="SUPFAM" id="SSF49842">
    <property type="entry name" value="TNF-like"/>
    <property type="match status" value="1"/>
</dbReference>
<evidence type="ECO:0000313" key="8">
    <source>
        <dbReference type="Proteomes" id="UP000828390"/>
    </source>
</evidence>
<dbReference type="Proteomes" id="UP000828390">
    <property type="component" value="Unassembled WGS sequence"/>
</dbReference>
<organism evidence="7 8">
    <name type="scientific">Dreissena polymorpha</name>
    <name type="common">Zebra mussel</name>
    <name type="synonym">Mytilus polymorpha</name>
    <dbReference type="NCBI Taxonomy" id="45954"/>
    <lineage>
        <taxon>Eukaryota</taxon>
        <taxon>Metazoa</taxon>
        <taxon>Spiralia</taxon>
        <taxon>Lophotrochozoa</taxon>
        <taxon>Mollusca</taxon>
        <taxon>Bivalvia</taxon>
        <taxon>Autobranchia</taxon>
        <taxon>Heteroconchia</taxon>
        <taxon>Euheterodonta</taxon>
        <taxon>Imparidentia</taxon>
        <taxon>Neoheterodontei</taxon>
        <taxon>Myida</taxon>
        <taxon>Dreissenoidea</taxon>
        <taxon>Dreissenidae</taxon>
        <taxon>Dreissena</taxon>
    </lineage>
</organism>
<dbReference type="PANTHER" id="PTHR22923:SF116">
    <property type="entry name" value="C1Q DOMAIN-CONTAINING PROTEIN"/>
    <property type="match status" value="1"/>
</dbReference>
<dbReference type="PROSITE" id="PS50871">
    <property type="entry name" value="C1Q"/>
    <property type="match status" value="1"/>
</dbReference>
<name>A0A9D4GSM9_DREPO</name>
<sequence>MHFTWVVFIVNIHVLQAVKDRSNDDCAMRLKETEDAVRKMKDTISSLNETVQALLRSQERTKQELENKSFLNATLQTVLKSQERTTQELTVERMARPQMEKHFLKKQGLSTRQSCEETEVAFFAFIGSQQHLSAGQIAVFDQVTTNIDTTGSIGGYSASTGVFTAPVDGLYVISATLMAHYNHAAHYNIVHENKPVATILVDGSNHNWDSASTSVALVLSKGERVSVKQLEVGDHALQGSAVAGESSFSGFLLHQHLGGLAPIG</sequence>
<dbReference type="AlphaFoldDB" id="A0A9D4GSM9"/>
<feature type="domain" description="C1q" evidence="6">
    <location>
        <begin position="115"/>
        <end position="259"/>
    </location>
</feature>
<feature type="coiled-coil region" evidence="4">
    <location>
        <begin position="30"/>
        <end position="68"/>
    </location>
</feature>
<comment type="caution">
    <text evidence="7">The sequence shown here is derived from an EMBL/GenBank/DDBJ whole genome shotgun (WGS) entry which is preliminary data.</text>
</comment>
<proteinExistence type="predicted"/>
<evidence type="ECO:0000256" key="2">
    <source>
        <dbReference type="ARBA" id="ARBA00022525"/>
    </source>
</evidence>
<feature type="chain" id="PRO_5039127344" description="C1q domain-containing protein" evidence="5">
    <location>
        <begin position="18"/>
        <end position="264"/>
    </location>
</feature>
<evidence type="ECO:0000256" key="1">
    <source>
        <dbReference type="ARBA" id="ARBA00004613"/>
    </source>
</evidence>
<reference evidence="7" key="1">
    <citation type="journal article" date="2019" name="bioRxiv">
        <title>The Genome of the Zebra Mussel, Dreissena polymorpha: A Resource for Invasive Species Research.</title>
        <authorList>
            <person name="McCartney M.A."/>
            <person name="Auch B."/>
            <person name="Kono T."/>
            <person name="Mallez S."/>
            <person name="Zhang Y."/>
            <person name="Obille A."/>
            <person name="Becker A."/>
            <person name="Abrahante J.E."/>
            <person name="Garbe J."/>
            <person name="Badalamenti J.P."/>
            <person name="Herman A."/>
            <person name="Mangelson H."/>
            <person name="Liachko I."/>
            <person name="Sullivan S."/>
            <person name="Sone E.D."/>
            <person name="Koren S."/>
            <person name="Silverstein K.A.T."/>
            <person name="Beckman K.B."/>
            <person name="Gohl D.M."/>
        </authorList>
    </citation>
    <scope>NUCLEOTIDE SEQUENCE</scope>
    <source>
        <strain evidence="7">Duluth1</strain>
        <tissue evidence="7">Whole animal</tissue>
    </source>
</reference>
<evidence type="ECO:0000256" key="4">
    <source>
        <dbReference type="SAM" id="Coils"/>
    </source>
</evidence>
<dbReference type="CDD" id="cd02795">
    <property type="entry name" value="CBM6-CBM35-CBM36_like"/>
    <property type="match status" value="1"/>
</dbReference>
<dbReference type="PRINTS" id="PR00007">
    <property type="entry name" value="COMPLEMNTC1Q"/>
</dbReference>
<reference evidence="7" key="2">
    <citation type="submission" date="2020-11" db="EMBL/GenBank/DDBJ databases">
        <authorList>
            <person name="McCartney M.A."/>
            <person name="Auch B."/>
            <person name="Kono T."/>
            <person name="Mallez S."/>
            <person name="Becker A."/>
            <person name="Gohl D.M."/>
            <person name="Silverstein K.A.T."/>
            <person name="Koren S."/>
            <person name="Bechman K.B."/>
            <person name="Herman A."/>
            <person name="Abrahante J.E."/>
            <person name="Garbe J."/>
        </authorList>
    </citation>
    <scope>NUCLEOTIDE SEQUENCE</scope>
    <source>
        <strain evidence="7">Duluth1</strain>
        <tissue evidence="7">Whole animal</tissue>
    </source>
</reference>
<evidence type="ECO:0000313" key="7">
    <source>
        <dbReference type="EMBL" id="KAH3821113.1"/>
    </source>
</evidence>
<keyword evidence="8" id="KW-1185">Reference proteome</keyword>
<dbReference type="InterPro" id="IPR001073">
    <property type="entry name" value="C1q_dom"/>
</dbReference>
<comment type="subcellular location">
    <subcellularLocation>
        <location evidence="1">Secreted</location>
    </subcellularLocation>
</comment>
<dbReference type="Pfam" id="PF00386">
    <property type="entry name" value="C1q"/>
    <property type="match status" value="1"/>
</dbReference>
<dbReference type="OrthoDB" id="6161780at2759"/>
<feature type="signal peptide" evidence="5">
    <location>
        <begin position="1"/>
        <end position="17"/>
    </location>
</feature>
<keyword evidence="3 5" id="KW-0732">Signal</keyword>
<keyword evidence="4" id="KW-0175">Coiled coil</keyword>
<dbReference type="GO" id="GO:0005576">
    <property type="term" value="C:extracellular region"/>
    <property type="evidence" value="ECO:0007669"/>
    <property type="project" value="UniProtKB-SubCell"/>
</dbReference>
<evidence type="ECO:0000259" key="6">
    <source>
        <dbReference type="PROSITE" id="PS50871"/>
    </source>
</evidence>
<protein>
    <recommendedName>
        <fullName evidence="6">C1q domain-containing protein</fullName>
    </recommendedName>
</protein>
<dbReference type="EMBL" id="JAIWYP010000005">
    <property type="protein sequence ID" value="KAH3821113.1"/>
    <property type="molecule type" value="Genomic_DNA"/>
</dbReference>
<dbReference type="PANTHER" id="PTHR22923">
    <property type="entry name" value="CEREBELLIN-RELATED"/>
    <property type="match status" value="1"/>
</dbReference>
<accession>A0A9D4GSM9</accession>
<evidence type="ECO:0000256" key="3">
    <source>
        <dbReference type="ARBA" id="ARBA00022729"/>
    </source>
</evidence>
<dbReference type="SMART" id="SM00110">
    <property type="entry name" value="C1Q"/>
    <property type="match status" value="1"/>
</dbReference>
<dbReference type="Gene3D" id="2.60.120.40">
    <property type="match status" value="1"/>
</dbReference>